<keyword evidence="7" id="KW-0862">Zinc</keyword>
<keyword evidence="4" id="KW-0808">Transferase</keyword>
<dbReference type="PANTHER" id="PTHR30616">
    <property type="entry name" value="UNCHARACTERIZED PROTEIN YFIH"/>
    <property type="match status" value="1"/>
</dbReference>
<comment type="function">
    <text evidence="2">Purine nucleoside enzyme that catalyzes the phosphorolysis of adenosine and inosine nucleosides, yielding D-ribose 1-phosphate and the respective free bases, adenine and hypoxanthine. Also catalyzes the phosphorolysis of S-methyl-5'-thioadenosine into adenine and S-methyl-5-thio-alpha-D-ribose 1-phosphate. Also has adenosine deaminase activity.</text>
</comment>
<dbReference type="InterPro" id="IPR038371">
    <property type="entry name" value="Cu_polyphenol_OxRdtase_sf"/>
</dbReference>
<keyword evidence="6" id="KW-0378">Hydrolase</keyword>
<evidence type="ECO:0000256" key="5">
    <source>
        <dbReference type="ARBA" id="ARBA00022723"/>
    </source>
</evidence>
<comment type="catalytic activity">
    <reaction evidence="10">
        <text>S-methyl-5'-thioadenosine + phosphate = 5-(methylsulfanyl)-alpha-D-ribose 1-phosphate + adenine</text>
        <dbReference type="Rhea" id="RHEA:11852"/>
        <dbReference type="ChEBI" id="CHEBI:16708"/>
        <dbReference type="ChEBI" id="CHEBI:17509"/>
        <dbReference type="ChEBI" id="CHEBI:43474"/>
        <dbReference type="ChEBI" id="CHEBI:58533"/>
        <dbReference type="EC" id="2.4.2.28"/>
    </reaction>
    <physiologicalReaction direction="left-to-right" evidence="10">
        <dbReference type="Rhea" id="RHEA:11853"/>
    </physiologicalReaction>
</comment>
<dbReference type="SUPFAM" id="SSF64438">
    <property type="entry name" value="CNF1/YfiH-like putative cysteine hydrolases"/>
    <property type="match status" value="1"/>
</dbReference>
<evidence type="ECO:0000256" key="6">
    <source>
        <dbReference type="ARBA" id="ARBA00022801"/>
    </source>
</evidence>
<comment type="similarity">
    <text evidence="3 11">Belongs to the purine nucleoside phosphorylase YfiH/LACC1 family.</text>
</comment>
<gene>
    <name evidence="12" type="primary">pgeF</name>
    <name evidence="12" type="ORF">JX360_06840</name>
</gene>
<dbReference type="Pfam" id="PF02578">
    <property type="entry name" value="Cu-oxidase_4"/>
    <property type="match status" value="1"/>
</dbReference>
<evidence type="ECO:0000313" key="12">
    <source>
        <dbReference type="EMBL" id="MCJ2542623.1"/>
    </source>
</evidence>
<dbReference type="NCBIfam" id="TIGR00726">
    <property type="entry name" value="peptidoglycan editing factor PgeF"/>
    <property type="match status" value="1"/>
</dbReference>
<reference evidence="12" key="1">
    <citation type="submission" date="2021-02" db="EMBL/GenBank/DDBJ databases">
        <title>The CRISPR/cas machinery reduction and long-range gene transfer in the hot spring cyanobacterium Synechococcus.</title>
        <authorList>
            <person name="Dvorak P."/>
            <person name="Jahodarova E."/>
            <person name="Hasler P."/>
            <person name="Poulickova A."/>
        </authorList>
    </citation>
    <scope>NUCLEOTIDE SEQUENCE</scope>
    <source>
        <strain evidence="12">Rupite</strain>
    </source>
</reference>
<comment type="catalytic activity">
    <reaction evidence="1">
        <text>inosine + phosphate = alpha-D-ribose 1-phosphate + hypoxanthine</text>
        <dbReference type="Rhea" id="RHEA:27646"/>
        <dbReference type="ChEBI" id="CHEBI:17368"/>
        <dbReference type="ChEBI" id="CHEBI:17596"/>
        <dbReference type="ChEBI" id="CHEBI:43474"/>
        <dbReference type="ChEBI" id="CHEBI:57720"/>
        <dbReference type="EC" id="2.4.2.1"/>
    </reaction>
    <physiologicalReaction direction="left-to-right" evidence="1">
        <dbReference type="Rhea" id="RHEA:27647"/>
    </physiologicalReaction>
</comment>
<evidence type="ECO:0000313" key="13">
    <source>
        <dbReference type="Proteomes" id="UP000830835"/>
    </source>
</evidence>
<name>A0ABT0CA19_THEVL</name>
<keyword evidence="5" id="KW-0479">Metal-binding</keyword>
<dbReference type="InterPro" id="IPR011324">
    <property type="entry name" value="Cytotoxic_necrot_fac-like_cat"/>
</dbReference>
<evidence type="ECO:0000256" key="9">
    <source>
        <dbReference type="ARBA" id="ARBA00048968"/>
    </source>
</evidence>
<evidence type="ECO:0000256" key="11">
    <source>
        <dbReference type="RuleBase" id="RU361274"/>
    </source>
</evidence>
<evidence type="ECO:0000256" key="8">
    <source>
        <dbReference type="ARBA" id="ARBA00047989"/>
    </source>
</evidence>
<comment type="catalytic activity">
    <reaction evidence="9">
        <text>adenosine + phosphate = alpha-D-ribose 1-phosphate + adenine</text>
        <dbReference type="Rhea" id="RHEA:27642"/>
        <dbReference type="ChEBI" id="CHEBI:16335"/>
        <dbReference type="ChEBI" id="CHEBI:16708"/>
        <dbReference type="ChEBI" id="CHEBI:43474"/>
        <dbReference type="ChEBI" id="CHEBI:57720"/>
        <dbReference type="EC" id="2.4.2.1"/>
    </reaction>
    <physiologicalReaction direction="left-to-right" evidence="9">
        <dbReference type="Rhea" id="RHEA:27643"/>
    </physiologicalReaction>
</comment>
<dbReference type="PANTHER" id="PTHR30616:SF2">
    <property type="entry name" value="PURINE NUCLEOSIDE PHOSPHORYLASE LACC1"/>
    <property type="match status" value="1"/>
</dbReference>
<accession>A0ABT0CA19</accession>
<evidence type="ECO:0000256" key="2">
    <source>
        <dbReference type="ARBA" id="ARBA00003215"/>
    </source>
</evidence>
<evidence type="ECO:0000256" key="10">
    <source>
        <dbReference type="ARBA" id="ARBA00049893"/>
    </source>
</evidence>
<evidence type="ECO:0000256" key="3">
    <source>
        <dbReference type="ARBA" id="ARBA00007353"/>
    </source>
</evidence>
<dbReference type="CDD" id="cd16833">
    <property type="entry name" value="YfiH"/>
    <property type="match status" value="1"/>
</dbReference>
<keyword evidence="13" id="KW-1185">Reference proteome</keyword>
<dbReference type="RefSeq" id="WP_244349898.1">
    <property type="nucleotide sequence ID" value="NZ_JAFIRA010000013.1"/>
</dbReference>
<evidence type="ECO:0000256" key="7">
    <source>
        <dbReference type="ARBA" id="ARBA00022833"/>
    </source>
</evidence>
<comment type="catalytic activity">
    <reaction evidence="8">
        <text>adenosine + H2O + H(+) = inosine + NH4(+)</text>
        <dbReference type="Rhea" id="RHEA:24408"/>
        <dbReference type="ChEBI" id="CHEBI:15377"/>
        <dbReference type="ChEBI" id="CHEBI:15378"/>
        <dbReference type="ChEBI" id="CHEBI:16335"/>
        <dbReference type="ChEBI" id="CHEBI:17596"/>
        <dbReference type="ChEBI" id="CHEBI:28938"/>
        <dbReference type="EC" id="3.5.4.4"/>
    </reaction>
    <physiologicalReaction direction="left-to-right" evidence="8">
        <dbReference type="Rhea" id="RHEA:24409"/>
    </physiologicalReaction>
</comment>
<protein>
    <recommendedName>
        <fullName evidence="11">Purine nucleoside phosphorylase</fullName>
    </recommendedName>
</protein>
<proteinExistence type="inferred from homology"/>
<dbReference type="EMBL" id="JAFIRA010000013">
    <property type="protein sequence ID" value="MCJ2542623.1"/>
    <property type="molecule type" value="Genomic_DNA"/>
</dbReference>
<dbReference type="InterPro" id="IPR003730">
    <property type="entry name" value="Cu_polyphenol_OxRdtase"/>
</dbReference>
<dbReference type="Proteomes" id="UP000830835">
    <property type="component" value="Unassembled WGS sequence"/>
</dbReference>
<comment type="caution">
    <text evidence="12">The sequence shown here is derived from an EMBL/GenBank/DDBJ whole genome shotgun (WGS) entry which is preliminary data.</text>
</comment>
<evidence type="ECO:0000256" key="1">
    <source>
        <dbReference type="ARBA" id="ARBA00000553"/>
    </source>
</evidence>
<sequence>MHSSKMWVWQQTEGFRWLQCQLLADWPHAFGCRDIHPHKPPQLAAQLKLPPQRAVWGHQVHGPDWIWADEVELAATTHHSTLPEPSSEDREVVVTRPQVDAIIARQGSDSAWVCTADCVPILVASREWVAAIHAGWRGTAARILPNVLQQFTQAGIPAEQIRIAIGPAISGAVYQVSEAVAEQVLQTLPPSPVARSALLEDPHPGKVRLDLRQVNQAQAQLYGIPPQHIALSPHCTLSQPQDFFSYRRDGSLKDEQGRHCVQWSGIGLRA</sequence>
<evidence type="ECO:0000256" key="4">
    <source>
        <dbReference type="ARBA" id="ARBA00022679"/>
    </source>
</evidence>
<dbReference type="Gene3D" id="3.60.140.10">
    <property type="entry name" value="CNF1/YfiH-like putative cysteine hydrolases"/>
    <property type="match status" value="1"/>
</dbReference>
<organism evidence="12 13">
    <name type="scientific">Thermostichus vulcanus str. 'Rupite'</name>
    <dbReference type="NCBI Taxonomy" id="2813851"/>
    <lineage>
        <taxon>Bacteria</taxon>
        <taxon>Bacillati</taxon>
        <taxon>Cyanobacteriota</taxon>
        <taxon>Cyanophyceae</taxon>
        <taxon>Thermostichales</taxon>
        <taxon>Thermostichaceae</taxon>
        <taxon>Thermostichus</taxon>
    </lineage>
</organism>